<sequence>MKKTAGAFALIGALHGCASVPMGDPVADAEMKRFGTVPDMSRVYIYRNENMGAAIKMTVTVDGRVIGATAANTYLVAEVSAGSHTIGSDAENLTMLKINAQPGRNLYVWQEVKMGFGYARSQLHLVSESEGRKGVLETKLAGSL</sequence>
<dbReference type="AlphaFoldDB" id="A0A0F4THB7"/>
<name>A0A0F4THB7_PSEFL</name>
<dbReference type="Proteomes" id="UP000033588">
    <property type="component" value="Unassembled WGS sequence"/>
</dbReference>
<organism evidence="2 3">
    <name type="scientific">Pseudomonas fluorescens</name>
    <dbReference type="NCBI Taxonomy" id="294"/>
    <lineage>
        <taxon>Bacteria</taxon>
        <taxon>Pseudomonadati</taxon>
        <taxon>Pseudomonadota</taxon>
        <taxon>Gammaproteobacteria</taxon>
        <taxon>Pseudomonadales</taxon>
        <taxon>Pseudomonadaceae</taxon>
        <taxon>Pseudomonas</taxon>
    </lineage>
</organism>
<dbReference type="PATRIC" id="fig|294.132.peg.3384"/>
<feature type="domain" description="DUF2846" evidence="1">
    <location>
        <begin position="40"/>
        <end position="115"/>
    </location>
</feature>
<dbReference type="Pfam" id="PF11008">
    <property type="entry name" value="DUF2846"/>
    <property type="match status" value="1"/>
</dbReference>
<evidence type="ECO:0000313" key="2">
    <source>
        <dbReference type="EMBL" id="KJZ43449.1"/>
    </source>
</evidence>
<keyword evidence="2" id="KW-0449">Lipoprotein</keyword>
<comment type="caution">
    <text evidence="2">The sequence shown here is derived from an EMBL/GenBank/DDBJ whole genome shotgun (WGS) entry which is preliminary data.</text>
</comment>
<dbReference type="InterPro" id="IPR022548">
    <property type="entry name" value="DUF2846"/>
</dbReference>
<protein>
    <submittedName>
        <fullName evidence="2">Lipoprotein</fullName>
    </submittedName>
</protein>
<gene>
    <name evidence="2" type="ORF">VC35_20990</name>
</gene>
<evidence type="ECO:0000259" key="1">
    <source>
        <dbReference type="Pfam" id="PF11008"/>
    </source>
</evidence>
<dbReference type="EMBL" id="LACC01000025">
    <property type="protein sequence ID" value="KJZ43449.1"/>
    <property type="molecule type" value="Genomic_DNA"/>
</dbReference>
<dbReference type="RefSeq" id="WP_046042349.1">
    <property type="nucleotide sequence ID" value="NZ_LACC01000025.1"/>
</dbReference>
<reference evidence="2 3" key="1">
    <citation type="submission" date="2015-03" db="EMBL/GenBank/DDBJ databases">
        <title>Comparative genomics of Pseudomonas insights into diversity of traits involved in vanlence and defense.</title>
        <authorList>
            <person name="Qin Y."/>
        </authorList>
    </citation>
    <scope>NUCLEOTIDE SEQUENCE [LARGE SCALE GENOMIC DNA]</scope>
    <source>
        <strain evidence="2 3">C8</strain>
    </source>
</reference>
<proteinExistence type="predicted"/>
<dbReference type="OrthoDB" id="7375569at2"/>
<evidence type="ECO:0000313" key="3">
    <source>
        <dbReference type="Proteomes" id="UP000033588"/>
    </source>
</evidence>
<accession>A0A0F4THB7</accession>